<organism evidence="1">
    <name type="scientific">Arundo donax</name>
    <name type="common">Giant reed</name>
    <name type="synonym">Donax arundinaceus</name>
    <dbReference type="NCBI Taxonomy" id="35708"/>
    <lineage>
        <taxon>Eukaryota</taxon>
        <taxon>Viridiplantae</taxon>
        <taxon>Streptophyta</taxon>
        <taxon>Embryophyta</taxon>
        <taxon>Tracheophyta</taxon>
        <taxon>Spermatophyta</taxon>
        <taxon>Magnoliopsida</taxon>
        <taxon>Liliopsida</taxon>
        <taxon>Poales</taxon>
        <taxon>Poaceae</taxon>
        <taxon>PACMAD clade</taxon>
        <taxon>Arundinoideae</taxon>
        <taxon>Arundineae</taxon>
        <taxon>Arundo</taxon>
    </lineage>
</organism>
<reference evidence="1" key="2">
    <citation type="journal article" date="2015" name="Data Brief">
        <title>Shoot transcriptome of the giant reed, Arundo donax.</title>
        <authorList>
            <person name="Barrero R.A."/>
            <person name="Guerrero F.D."/>
            <person name="Moolhuijzen P."/>
            <person name="Goolsby J.A."/>
            <person name="Tidwell J."/>
            <person name="Bellgard S.E."/>
            <person name="Bellgard M.I."/>
        </authorList>
    </citation>
    <scope>NUCLEOTIDE SEQUENCE</scope>
    <source>
        <tissue evidence="1">Shoot tissue taken approximately 20 cm above the soil surface</tissue>
    </source>
</reference>
<dbReference type="AlphaFoldDB" id="A0A0A9E1S1"/>
<evidence type="ECO:0000313" key="1">
    <source>
        <dbReference type="EMBL" id="JAD94724.1"/>
    </source>
</evidence>
<dbReference type="Gene3D" id="1.25.50.20">
    <property type="match status" value="1"/>
</dbReference>
<reference evidence="1" key="1">
    <citation type="submission" date="2014-09" db="EMBL/GenBank/DDBJ databases">
        <authorList>
            <person name="Magalhaes I.L.F."/>
            <person name="Oliveira U."/>
            <person name="Santos F.R."/>
            <person name="Vidigal T.H.D.A."/>
            <person name="Brescovit A.D."/>
            <person name="Santos A.J."/>
        </authorList>
    </citation>
    <scope>NUCLEOTIDE SEQUENCE</scope>
    <source>
        <tissue evidence="1">Shoot tissue taken approximately 20 cm above the soil surface</tissue>
    </source>
</reference>
<sequence length="109" mass="11702">MDKIGIVEDSLALSMACKQTLASLLRVLYAYREEADYSVLAHVNTVSLSVAKISVDATPSLVGDIKQVLIKLLLSPAAYVEPCLTLPASGPLKILFSDMSSCFCLCMFA</sequence>
<name>A0A0A9E1S1_ARUDO</name>
<accession>A0A0A9E1S1</accession>
<dbReference type="EMBL" id="GBRH01203171">
    <property type="protein sequence ID" value="JAD94724.1"/>
    <property type="molecule type" value="Transcribed_RNA"/>
</dbReference>
<protein>
    <submittedName>
        <fullName evidence="1">Uncharacterized protein</fullName>
    </submittedName>
</protein>
<proteinExistence type="predicted"/>